<proteinExistence type="predicted"/>
<evidence type="ECO:0000313" key="2">
    <source>
        <dbReference type="Proteomes" id="UP000255024"/>
    </source>
</evidence>
<accession>A0A378U5B0</accession>
<name>A0A378U5B0_MYROD</name>
<organism evidence="1 2">
    <name type="scientific">Myroides odoratus</name>
    <name type="common">Flavobacterium odoratum</name>
    <dbReference type="NCBI Taxonomy" id="256"/>
    <lineage>
        <taxon>Bacteria</taxon>
        <taxon>Pseudomonadati</taxon>
        <taxon>Bacteroidota</taxon>
        <taxon>Flavobacteriia</taxon>
        <taxon>Flavobacteriales</taxon>
        <taxon>Flavobacteriaceae</taxon>
        <taxon>Myroides</taxon>
    </lineage>
</organism>
<dbReference type="RefSeq" id="WP_115092731.1">
    <property type="nucleotide sequence ID" value="NZ_CP068107.1"/>
</dbReference>
<sequence length="381" mass="42373">MGQVHGSRTIRLRERINSVRIQATGTQFQGNTPANLTLKAVPYNFTAVSYAWYKGTGTTAVGTNQNLIVANTQVAAVETYRVVVKNNQNQEYEDVISISKVIDGAQGRPGQLPIQREWKVGEVYRNNDDVVDYIYHRITDSWWKLKGGYNNVAAQENPTNEFIRLNAMEQLAVNILIAENANIAGFVFKDQKMISQSPSLSNPNLSLDGVNGELKVMKGQVGEFTINEGLEYNKQGLRFVSNMLKTYQKFFRFDRNGLKLINNDWYSGAFCGQNENGFSYCAGGDTHSVKFEIETGGVDYYLKIFSEGKYRQNEYKGALWIQAVSSTIDAILIEKGGVTLKKGDINIYDGNYRADGMPGATGTIAIGSVKIKVNKGIITGW</sequence>
<dbReference type="EMBL" id="UGQL01000002">
    <property type="protein sequence ID" value="STZ70191.1"/>
    <property type="molecule type" value="Genomic_DNA"/>
</dbReference>
<dbReference type="Proteomes" id="UP000255024">
    <property type="component" value="Unassembled WGS sequence"/>
</dbReference>
<evidence type="ECO:0000313" key="1">
    <source>
        <dbReference type="EMBL" id="STZ70191.1"/>
    </source>
</evidence>
<reference evidence="1 2" key="1">
    <citation type="submission" date="2018-06" db="EMBL/GenBank/DDBJ databases">
        <authorList>
            <consortium name="Pathogen Informatics"/>
            <person name="Doyle S."/>
        </authorList>
    </citation>
    <scope>NUCLEOTIDE SEQUENCE [LARGE SCALE GENOMIC DNA]</scope>
    <source>
        <strain evidence="1 2">NCTC11179</strain>
    </source>
</reference>
<keyword evidence="2" id="KW-1185">Reference proteome</keyword>
<dbReference type="AlphaFoldDB" id="A0A378U5B0"/>
<protein>
    <submittedName>
        <fullName evidence="1">Uncharacterized protein</fullName>
    </submittedName>
</protein>
<gene>
    <name evidence="1" type="ORF">NCTC11179_03724</name>
</gene>